<dbReference type="InterPro" id="IPR001995">
    <property type="entry name" value="Peptidase_A2_cat"/>
</dbReference>
<dbReference type="PROSITE" id="PS00141">
    <property type="entry name" value="ASP_PROTEASE"/>
    <property type="match status" value="1"/>
</dbReference>
<dbReference type="GO" id="GO:0006508">
    <property type="term" value="P:proteolysis"/>
    <property type="evidence" value="ECO:0007669"/>
    <property type="project" value="InterPro"/>
</dbReference>
<comment type="caution">
    <text evidence="4">The sequence shown here is derived from an EMBL/GenBank/DDBJ whole genome shotgun (WGS) entry which is preliminary data.</text>
</comment>
<dbReference type="PROSITE" id="PS50175">
    <property type="entry name" value="ASP_PROT_RETROV"/>
    <property type="match status" value="1"/>
</dbReference>
<dbReference type="Proteomes" id="UP000031338">
    <property type="component" value="Unassembled WGS sequence"/>
</dbReference>
<dbReference type="RefSeq" id="WP_236727104.1">
    <property type="nucleotide sequence ID" value="NZ_JRVC01000007.1"/>
</dbReference>
<feature type="domain" description="Peptidase A2" evidence="3">
    <location>
        <begin position="66"/>
        <end position="144"/>
    </location>
</feature>
<protein>
    <submittedName>
        <fullName evidence="4">Peptidase A2A</fullName>
    </submittedName>
</protein>
<evidence type="ECO:0000313" key="5">
    <source>
        <dbReference type="Proteomes" id="UP000031338"/>
    </source>
</evidence>
<name>A0A0B8ZLJ2_9SPHN</name>
<dbReference type="STRING" id="48936.NJ75_01890"/>
<gene>
    <name evidence="4" type="ORF">NJ75_01890</name>
</gene>
<feature type="signal peptide" evidence="2">
    <location>
        <begin position="1"/>
        <end position="28"/>
    </location>
</feature>
<dbReference type="GO" id="GO:0004190">
    <property type="term" value="F:aspartic-type endopeptidase activity"/>
    <property type="evidence" value="ECO:0007669"/>
    <property type="project" value="InterPro"/>
</dbReference>
<organism evidence="4 5">
    <name type="scientific">Novosphingobium subterraneum</name>
    <dbReference type="NCBI Taxonomy" id="48936"/>
    <lineage>
        <taxon>Bacteria</taxon>
        <taxon>Pseudomonadati</taxon>
        <taxon>Pseudomonadota</taxon>
        <taxon>Alphaproteobacteria</taxon>
        <taxon>Sphingomonadales</taxon>
        <taxon>Sphingomonadaceae</taxon>
        <taxon>Novosphingobium</taxon>
    </lineage>
</organism>
<dbReference type="Gene3D" id="2.40.70.10">
    <property type="entry name" value="Acid Proteases"/>
    <property type="match status" value="2"/>
</dbReference>
<dbReference type="EMBL" id="JRVC01000007">
    <property type="protein sequence ID" value="KHS47053.1"/>
    <property type="molecule type" value="Genomic_DNA"/>
</dbReference>
<dbReference type="InterPro" id="IPR001969">
    <property type="entry name" value="Aspartic_peptidase_AS"/>
</dbReference>
<dbReference type="AlphaFoldDB" id="A0A0B8ZLJ2"/>
<dbReference type="Pfam" id="PF13650">
    <property type="entry name" value="Asp_protease_2"/>
    <property type="match status" value="2"/>
</dbReference>
<dbReference type="SUPFAM" id="SSF50630">
    <property type="entry name" value="Acid proteases"/>
    <property type="match status" value="2"/>
</dbReference>
<evidence type="ECO:0000313" key="4">
    <source>
        <dbReference type="EMBL" id="KHS47053.1"/>
    </source>
</evidence>
<reference evidence="4 5" key="1">
    <citation type="submission" date="2014-10" db="EMBL/GenBank/DDBJ databases">
        <title>Draft genome sequence of Novosphingobium subterraneum DSM 12447.</title>
        <authorList>
            <person name="Gan H.M."/>
            <person name="Gan H.Y."/>
            <person name="Savka M.A."/>
        </authorList>
    </citation>
    <scope>NUCLEOTIDE SEQUENCE [LARGE SCALE GENOMIC DNA]</scope>
    <source>
        <strain evidence="4 5">DSM 12447</strain>
    </source>
</reference>
<keyword evidence="1" id="KW-0378">Hydrolase</keyword>
<feature type="chain" id="PRO_5002140851" evidence="2">
    <location>
        <begin position="29"/>
        <end position="320"/>
    </location>
</feature>
<evidence type="ECO:0000259" key="3">
    <source>
        <dbReference type="PROSITE" id="PS50175"/>
    </source>
</evidence>
<evidence type="ECO:0000256" key="2">
    <source>
        <dbReference type="SAM" id="SignalP"/>
    </source>
</evidence>
<dbReference type="CDD" id="cd05483">
    <property type="entry name" value="retropepsin_like_bacteria"/>
    <property type="match status" value="1"/>
</dbReference>
<dbReference type="InterPro" id="IPR034122">
    <property type="entry name" value="Retropepsin-like_bacterial"/>
</dbReference>
<accession>A0A0B8ZLJ2</accession>
<keyword evidence="5" id="KW-1185">Reference proteome</keyword>
<sequence>MPQGRPLPVFSRRLFMLALASIVPPAFASEPATQPFPSPADELVQLQRDRHDRMTVPVLIGKSGPYDFLIDTGSERTVLSRQVAQGLGLPVTGNGVVVGVAGSHQVELVDVEEISLGKRTYYTLTAPLLEAEHIGAQGIVGLDSLQDQRVLIDFGANRIAIGDAASLGGTKGFEIVVKAKRRSGQLIMTNAIIDGVHTDVVLDTGSDSSIGNLALRKAMARRNRTEQTTLFSVTGQALNADIVMASTIEIEGLQIHNTPLAFADSPAFHRLDLVKRPAILLGMAQMRMFRRVAIDFATRRVLFDLPPGTAMPDSHRSIRF</sequence>
<dbReference type="InterPro" id="IPR021109">
    <property type="entry name" value="Peptidase_aspartic_dom_sf"/>
</dbReference>
<evidence type="ECO:0000256" key="1">
    <source>
        <dbReference type="ARBA" id="ARBA00022801"/>
    </source>
</evidence>
<proteinExistence type="predicted"/>
<keyword evidence="2" id="KW-0732">Signal</keyword>
<dbReference type="PATRIC" id="fig|48936.3.peg.1905"/>